<dbReference type="InterPro" id="IPR038109">
    <property type="entry name" value="DNA_bind_recomb_sf"/>
</dbReference>
<dbReference type="CDD" id="cd03768">
    <property type="entry name" value="SR_ResInv"/>
    <property type="match status" value="1"/>
</dbReference>
<dbReference type="PROSITE" id="PS51736">
    <property type="entry name" value="RECOMBINASES_3"/>
    <property type="match status" value="1"/>
</dbReference>
<feature type="domain" description="Resolvase/invertase-type recombinase catalytic" evidence="1">
    <location>
        <begin position="10"/>
        <end position="162"/>
    </location>
</feature>
<dbReference type="GO" id="GO:0000150">
    <property type="term" value="F:DNA strand exchange activity"/>
    <property type="evidence" value="ECO:0007669"/>
    <property type="project" value="InterPro"/>
</dbReference>
<name>C7RJI6_ACCRE</name>
<dbReference type="GO" id="GO:0003677">
    <property type="term" value="F:DNA binding"/>
    <property type="evidence" value="ECO:0007669"/>
    <property type="project" value="InterPro"/>
</dbReference>
<reference evidence="3" key="1">
    <citation type="submission" date="2009-08" db="EMBL/GenBank/DDBJ databases">
        <authorList>
            <consortium name="US DOE Joint Genome Institute"/>
            <person name="Lucas S."/>
            <person name="Copeland A."/>
            <person name="Lapidus A."/>
            <person name="Glavina del Rio T."/>
            <person name="Dalin E."/>
            <person name="Tice H."/>
            <person name="Bruce D."/>
            <person name="Barry K."/>
            <person name="Pitluck S."/>
            <person name="Lowry S."/>
            <person name="Larimer F."/>
            <person name="Land M."/>
            <person name="Hauser L."/>
            <person name="Kyrpides N."/>
            <person name="Ivanova N."/>
            <person name="McMahon K.D."/>
            <person name="Hugenholtz P."/>
        </authorList>
    </citation>
    <scope>NUCLEOTIDE SEQUENCE</scope>
    <source>
        <strain evidence="3">UW-1</strain>
    </source>
</reference>
<dbReference type="KEGG" id="app:CAP2UW1_0191"/>
<accession>C7RJI6</accession>
<evidence type="ECO:0000259" key="2">
    <source>
        <dbReference type="PROSITE" id="PS51737"/>
    </source>
</evidence>
<feature type="domain" description="Recombinase" evidence="2">
    <location>
        <begin position="170"/>
        <end position="284"/>
    </location>
</feature>
<evidence type="ECO:0000259" key="1">
    <source>
        <dbReference type="PROSITE" id="PS51736"/>
    </source>
</evidence>
<dbReference type="PANTHER" id="PTHR30461:SF23">
    <property type="entry name" value="DNA RECOMBINASE-RELATED"/>
    <property type="match status" value="1"/>
</dbReference>
<dbReference type="eggNOG" id="COG1961">
    <property type="taxonomic scope" value="Bacteria"/>
</dbReference>
<dbReference type="PROSITE" id="PS51737">
    <property type="entry name" value="RECOMBINASE_DNA_BIND"/>
    <property type="match status" value="1"/>
</dbReference>
<dbReference type="InterPro" id="IPR050639">
    <property type="entry name" value="SSR_resolvase"/>
</dbReference>
<dbReference type="HOGENOM" id="CLU_010686_18_15_4"/>
<dbReference type="Pfam" id="PF00239">
    <property type="entry name" value="Resolvase"/>
    <property type="match status" value="1"/>
</dbReference>
<dbReference type="SUPFAM" id="SSF53041">
    <property type="entry name" value="Resolvase-like"/>
    <property type="match status" value="1"/>
</dbReference>
<dbReference type="AlphaFoldDB" id="C7RJI6"/>
<sequence>MSEALKRRVRCAVYTRKSTDEGMDQEYNSIDAQRDAGHAYIASQRAEGWIPVADDYDDPAFSGGHMERPALRRMMADIEAGRIDVVVIYKIDRLTRSLADFSKMVEVFERYGVSFVSVTQQFNTTTSMGRLMLNILLSFAQFEREVTGERIRDKIAASKVKGMWMGGVPPLGYDVENRRLVLNEQEAKLIRHIFQRFFELGSSTALFNELKLDGVTSKAWTTQDGKVREGRPIDKGMIYKLLNNRTYLGELRHKEQWVPAAHPPIIERELWDSVHAILSTNCRVRGGVTQAVVPFLLKGIVFGNDGRALSPWHSTKKSNGRRYRYYIPMRDTKEQAGASGLPRLPAAELESAVLEQLRGILRAPALLGDLLSQASKLDPTLDEAKVTVAMTRLDAIWDQLFPAEQTRIVRLLVEKVIVSPTDMELRLRANGIERVVLDLRREPAERRQEVLA</sequence>
<dbReference type="InterPro" id="IPR006119">
    <property type="entry name" value="Resolv_N"/>
</dbReference>
<dbReference type="STRING" id="522306.CAP2UW1_0191"/>
<proteinExistence type="predicted"/>
<dbReference type="SMART" id="SM00857">
    <property type="entry name" value="Resolvase"/>
    <property type="match status" value="1"/>
</dbReference>
<dbReference type="InterPro" id="IPR036162">
    <property type="entry name" value="Resolvase-like_N_sf"/>
</dbReference>
<dbReference type="Pfam" id="PF07508">
    <property type="entry name" value="Recombinase"/>
    <property type="match status" value="1"/>
</dbReference>
<evidence type="ECO:0000313" key="3">
    <source>
        <dbReference type="EMBL" id="ACV33550.1"/>
    </source>
</evidence>
<dbReference type="InterPro" id="IPR011109">
    <property type="entry name" value="DNA_bind_recombinase_dom"/>
</dbReference>
<organism evidence="3">
    <name type="scientific">Accumulibacter regalis</name>
    <dbReference type="NCBI Taxonomy" id="522306"/>
    <lineage>
        <taxon>Bacteria</taxon>
        <taxon>Pseudomonadati</taxon>
        <taxon>Pseudomonadota</taxon>
        <taxon>Betaproteobacteria</taxon>
        <taxon>Candidatus Accumulibacter</taxon>
    </lineage>
</organism>
<dbReference type="EMBL" id="CP001715">
    <property type="protein sequence ID" value="ACV33550.1"/>
    <property type="molecule type" value="Genomic_DNA"/>
</dbReference>
<reference evidence="3" key="2">
    <citation type="submission" date="2009-09" db="EMBL/GenBank/DDBJ databases">
        <title>Complete sequence of chromosome of Candidatus Accumulibacter phosphatis clade IIA str. UW-1.</title>
        <authorList>
            <consortium name="US DOE Joint Genome Institute"/>
            <person name="Martin H.G."/>
            <person name="Ivanova N."/>
            <person name="Kunin V."/>
            <person name="Warnecke F."/>
            <person name="Barry K."/>
            <person name="He S."/>
            <person name="Salamov A."/>
            <person name="Szeto E."/>
            <person name="Dalin E."/>
            <person name="Pangilinan J.L."/>
            <person name="Lapidus A."/>
            <person name="Lowry S."/>
            <person name="Kyrpides N.C."/>
            <person name="McMahon K.D."/>
            <person name="Hugenholtz P."/>
        </authorList>
    </citation>
    <scope>NUCLEOTIDE SEQUENCE [LARGE SCALE GENOMIC DNA]</scope>
    <source>
        <strain evidence="3">UW-1</strain>
    </source>
</reference>
<gene>
    <name evidence="3" type="ordered locus">CAP2UW1_0191</name>
</gene>
<dbReference type="OrthoDB" id="8585334at2"/>
<dbReference type="Gene3D" id="3.90.1750.20">
    <property type="entry name" value="Putative Large Serine Recombinase, Chain B, Domain 2"/>
    <property type="match status" value="1"/>
</dbReference>
<protein>
    <submittedName>
        <fullName evidence="3">Resolvase domain protein</fullName>
    </submittedName>
</protein>
<dbReference type="PANTHER" id="PTHR30461">
    <property type="entry name" value="DNA-INVERTASE FROM LAMBDOID PROPHAGE"/>
    <property type="match status" value="1"/>
</dbReference>
<dbReference type="Gene3D" id="3.40.50.1390">
    <property type="entry name" value="Resolvase, N-terminal catalytic domain"/>
    <property type="match status" value="1"/>
</dbReference>